<evidence type="ECO:0000256" key="5">
    <source>
        <dbReference type="ARBA" id="ARBA00023002"/>
    </source>
</evidence>
<dbReference type="Pfam" id="PF00067">
    <property type="entry name" value="p450"/>
    <property type="match status" value="2"/>
</dbReference>
<keyword evidence="5" id="KW-0560">Oxidoreductase</keyword>
<dbReference type="SUPFAM" id="SSF48264">
    <property type="entry name" value="Cytochrome P450"/>
    <property type="match status" value="1"/>
</dbReference>
<dbReference type="PANTHER" id="PTHR24305:SF237">
    <property type="entry name" value="CYTOCHROME P450 MONOOXYGENASE ATNE-RELATED"/>
    <property type="match status" value="1"/>
</dbReference>
<dbReference type="Gene3D" id="1.10.630.10">
    <property type="entry name" value="Cytochrome P450"/>
    <property type="match status" value="1"/>
</dbReference>
<name>A0A9P4H7D7_9PLEO</name>
<gene>
    <name evidence="8" type="ORF">EK21DRAFT_101778</name>
</gene>
<dbReference type="Proteomes" id="UP000799777">
    <property type="component" value="Unassembled WGS sequence"/>
</dbReference>
<evidence type="ECO:0000313" key="9">
    <source>
        <dbReference type="Proteomes" id="UP000799777"/>
    </source>
</evidence>
<keyword evidence="7" id="KW-0503">Monooxygenase</keyword>
<keyword evidence="4" id="KW-0479">Metal-binding</keyword>
<evidence type="ECO:0000256" key="3">
    <source>
        <dbReference type="ARBA" id="ARBA00022617"/>
    </source>
</evidence>
<dbReference type="AlphaFoldDB" id="A0A9P4H7D7"/>
<evidence type="ECO:0000256" key="2">
    <source>
        <dbReference type="ARBA" id="ARBA00010617"/>
    </source>
</evidence>
<dbReference type="PANTHER" id="PTHR24305">
    <property type="entry name" value="CYTOCHROME P450"/>
    <property type="match status" value="1"/>
</dbReference>
<dbReference type="GO" id="GO:0020037">
    <property type="term" value="F:heme binding"/>
    <property type="evidence" value="ECO:0007669"/>
    <property type="project" value="InterPro"/>
</dbReference>
<evidence type="ECO:0000256" key="1">
    <source>
        <dbReference type="ARBA" id="ARBA00001971"/>
    </source>
</evidence>
<keyword evidence="9" id="KW-1185">Reference proteome</keyword>
<proteinExistence type="inferred from homology"/>
<comment type="similarity">
    <text evidence="2">Belongs to the cytochrome P450 family.</text>
</comment>
<comment type="cofactor">
    <cofactor evidence="1">
        <name>heme</name>
        <dbReference type="ChEBI" id="CHEBI:30413"/>
    </cofactor>
</comment>
<dbReference type="GO" id="GO:0016705">
    <property type="term" value="F:oxidoreductase activity, acting on paired donors, with incorporation or reduction of molecular oxygen"/>
    <property type="evidence" value="ECO:0007669"/>
    <property type="project" value="InterPro"/>
</dbReference>
<dbReference type="InterPro" id="IPR036396">
    <property type="entry name" value="Cyt_P450_sf"/>
</dbReference>
<accession>A0A9P4H7D7</accession>
<organism evidence="8 9">
    <name type="scientific">Setomelanomma holmii</name>
    <dbReference type="NCBI Taxonomy" id="210430"/>
    <lineage>
        <taxon>Eukaryota</taxon>
        <taxon>Fungi</taxon>
        <taxon>Dikarya</taxon>
        <taxon>Ascomycota</taxon>
        <taxon>Pezizomycotina</taxon>
        <taxon>Dothideomycetes</taxon>
        <taxon>Pleosporomycetidae</taxon>
        <taxon>Pleosporales</taxon>
        <taxon>Pleosporineae</taxon>
        <taxon>Phaeosphaeriaceae</taxon>
        <taxon>Setomelanomma</taxon>
    </lineage>
</organism>
<dbReference type="GO" id="GO:0004497">
    <property type="term" value="F:monooxygenase activity"/>
    <property type="evidence" value="ECO:0007669"/>
    <property type="project" value="UniProtKB-KW"/>
</dbReference>
<evidence type="ECO:0000256" key="6">
    <source>
        <dbReference type="ARBA" id="ARBA00023004"/>
    </source>
</evidence>
<sequence>MSAPETKISSFPFWWHARSQNRHLWLLSLQEMYGTTFRHHPNAVCINTPSAYHQIYGPRGNVKKGLLYEVWQRTVEVQNTWSTTSIEIHTRKRRVLNHAFSDSTLRGAEPFIHSNVDRWLDLLCQHRHDSREWSKSIDMADQVTYVLFDILGDLCFDQSSDLKEPESDLRYVLETINGFVETVHSLSMSPWAPVWVWLKPYGLDKLLALATPPAIKSWDAFVAICQESRAEKQSALEQKFNSEKRRDFFHWLWEAKDPDRGEGYSISELSSACELLVIAGSDAMAMVVAGLFFYLSHDQEAQNRLAKEIAATFSSYDEIRAGTKLRSCSYLTAYGQYFPHGSSISTACWATHYNADYFHEPYQFLPDRWMAEEAGATAQSVAVAEGALCFFSTSPHGCIGKKLAWQVMRLIMAKVFWKFQMRQDPNRTLRGGTPNAEWGRYREGQYQTWDMFGSKRKGPIIQLRERARGDQDAGNRAQRV</sequence>
<protein>
    <submittedName>
        <fullName evidence="8">Cytochrome P450</fullName>
    </submittedName>
</protein>
<evidence type="ECO:0000313" key="8">
    <source>
        <dbReference type="EMBL" id="KAF2028445.1"/>
    </source>
</evidence>
<reference evidence="8" key="1">
    <citation type="journal article" date="2020" name="Stud. Mycol.">
        <title>101 Dothideomycetes genomes: a test case for predicting lifestyles and emergence of pathogens.</title>
        <authorList>
            <person name="Haridas S."/>
            <person name="Albert R."/>
            <person name="Binder M."/>
            <person name="Bloem J."/>
            <person name="Labutti K."/>
            <person name="Salamov A."/>
            <person name="Andreopoulos B."/>
            <person name="Baker S."/>
            <person name="Barry K."/>
            <person name="Bills G."/>
            <person name="Bluhm B."/>
            <person name="Cannon C."/>
            <person name="Castanera R."/>
            <person name="Culley D."/>
            <person name="Daum C."/>
            <person name="Ezra D."/>
            <person name="Gonzalez J."/>
            <person name="Henrissat B."/>
            <person name="Kuo A."/>
            <person name="Liang C."/>
            <person name="Lipzen A."/>
            <person name="Lutzoni F."/>
            <person name="Magnuson J."/>
            <person name="Mondo S."/>
            <person name="Nolan M."/>
            <person name="Ohm R."/>
            <person name="Pangilinan J."/>
            <person name="Park H.-J."/>
            <person name="Ramirez L."/>
            <person name="Alfaro M."/>
            <person name="Sun H."/>
            <person name="Tritt A."/>
            <person name="Yoshinaga Y."/>
            <person name="Zwiers L.-H."/>
            <person name="Turgeon B."/>
            <person name="Goodwin S."/>
            <person name="Spatafora J."/>
            <person name="Crous P."/>
            <person name="Grigoriev I."/>
        </authorList>
    </citation>
    <scope>NUCLEOTIDE SEQUENCE</scope>
    <source>
        <strain evidence="8">CBS 110217</strain>
    </source>
</reference>
<keyword evidence="6" id="KW-0408">Iron</keyword>
<dbReference type="GO" id="GO:0005506">
    <property type="term" value="F:iron ion binding"/>
    <property type="evidence" value="ECO:0007669"/>
    <property type="project" value="InterPro"/>
</dbReference>
<keyword evidence="3" id="KW-0349">Heme</keyword>
<evidence type="ECO:0000256" key="4">
    <source>
        <dbReference type="ARBA" id="ARBA00022723"/>
    </source>
</evidence>
<dbReference type="InterPro" id="IPR050121">
    <property type="entry name" value="Cytochrome_P450_monoxygenase"/>
</dbReference>
<dbReference type="OrthoDB" id="1470350at2759"/>
<comment type="caution">
    <text evidence="8">The sequence shown here is derived from an EMBL/GenBank/DDBJ whole genome shotgun (WGS) entry which is preliminary data.</text>
</comment>
<dbReference type="InterPro" id="IPR001128">
    <property type="entry name" value="Cyt_P450"/>
</dbReference>
<evidence type="ECO:0000256" key="7">
    <source>
        <dbReference type="ARBA" id="ARBA00023033"/>
    </source>
</evidence>
<dbReference type="EMBL" id="ML978212">
    <property type="protein sequence ID" value="KAF2028445.1"/>
    <property type="molecule type" value="Genomic_DNA"/>
</dbReference>